<feature type="binding site" evidence="7">
    <location>
        <position position="455"/>
    </location>
    <ligand>
        <name>substrate</name>
    </ligand>
</feature>
<feature type="binding site" evidence="8">
    <location>
        <position position="340"/>
    </location>
    <ligand>
        <name>Mn(2+)</name>
        <dbReference type="ChEBI" id="CHEBI:29035"/>
    </ligand>
</feature>
<dbReference type="EMBL" id="POUM01000004">
    <property type="protein sequence ID" value="PNF60417.1"/>
    <property type="molecule type" value="Genomic_DNA"/>
</dbReference>
<dbReference type="SUPFAM" id="SSF53649">
    <property type="entry name" value="Alkaline phosphatase-like"/>
    <property type="match status" value="1"/>
</dbReference>
<evidence type="ECO:0000256" key="3">
    <source>
        <dbReference type="ARBA" id="ARBA00022692"/>
    </source>
</evidence>
<feature type="transmembrane region" description="Helical" evidence="9">
    <location>
        <begin position="93"/>
        <end position="115"/>
    </location>
</feature>
<evidence type="ECO:0000256" key="7">
    <source>
        <dbReference type="PIRSR" id="PIRSR005091-2"/>
    </source>
</evidence>
<keyword evidence="7" id="KW-0464">Manganese</keyword>
<keyword evidence="4 9" id="KW-1133">Transmembrane helix</keyword>
<organism evidence="11 12">
    <name type="scientific">Stutzerimonas stutzeri</name>
    <name type="common">Pseudomonas stutzeri</name>
    <dbReference type="NCBI Taxonomy" id="316"/>
    <lineage>
        <taxon>Bacteria</taxon>
        <taxon>Pseudomonadati</taxon>
        <taxon>Pseudomonadota</taxon>
        <taxon>Gammaproteobacteria</taxon>
        <taxon>Pseudomonadales</taxon>
        <taxon>Pseudomonadaceae</taxon>
        <taxon>Stutzerimonas</taxon>
    </lineage>
</organism>
<dbReference type="InterPro" id="IPR012160">
    <property type="entry name" value="LtaS-like"/>
</dbReference>
<keyword evidence="5 9" id="KW-0472">Membrane</keyword>
<dbReference type="RefSeq" id="WP_102820144.1">
    <property type="nucleotide sequence ID" value="NZ_JAMOHR010000004.1"/>
</dbReference>
<evidence type="ECO:0000256" key="5">
    <source>
        <dbReference type="ARBA" id="ARBA00023136"/>
    </source>
</evidence>
<evidence type="ECO:0000256" key="4">
    <source>
        <dbReference type="ARBA" id="ARBA00022989"/>
    </source>
</evidence>
<reference evidence="11 12" key="1">
    <citation type="submission" date="2018-01" db="EMBL/GenBank/DDBJ databases">
        <title>Denitrification phenotypes of diverse strains of Pseudomonas stutzeri.</title>
        <authorList>
            <person name="Milligan D.A."/>
            <person name="Bergaust L."/>
            <person name="Bakken L.R."/>
            <person name="Frostegard A."/>
        </authorList>
    </citation>
    <scope>NUCLEOTIDE SEQUENCE [LARGE SCALE GENOMIC DNA]</scope>
    <source>
        <strain evidence="11 12">CCUG 44592</strain>
    </source>
</reference>
<feature type="active site" evidence="6">
    <location>
        <position position="340"/>
    </location>
</feature>
<dbReference type="PIRSF" id="PIRSF005091">
    <property type="entry name" value="Mmb_sulf_HI1246"/>
    <property type="match status" value="1"/>
</dbReference>
<accession>A0A2N8RH53</accession>
<dbReference type="InterPro" id="IPR017850">
    <property type="entry name" value="Alkaline_phosphatase_core_sf"/>
</dbReference>
<evidence type="ECO:0000313" key="11">
    <source>
        <dbReference type="EMBL" id="PNF60417.1"/>
    </source>
</evidence>
<evidence type="ECO:0000256" key="2">
    <source>
        <dbReference type="ARBA" id="ARBA00022475"/>
    </source>
</evidence>
<feature type="transmembrane region" description="Helical" evidence="9">
    <location>
        <begin position="144"/>
        <end position="162"/>
    </location>
</feature>
<dbReference type="Proteomes" id="UP000236003">
    <property type="component" value="Unassembled WGS sequence"/>
</dbReference>
<keyword evidence="2" id="KW-1003">Cell membrane</keyword>
<protein>
    <submittedName>
        <fullName evidence="11">Sulfatase</fullName>
    </submittedName>
</protein>
<feature type="transmembrane region" description="Helical" evidence="9">
    <location>
        <begin position="62"/>
        <end position="81"/>
    </location>
</feature>
<name>A0A2N8RH53_STUST</name>
<keyword evidence="7" id="KW-0479">Metal-binding</keyword>
<dbReference type="PANTHER" id="PTHR47371:SF3">
    <property type="entry name" value="PHOSPHOGLYCEROL TRANSFERASE I"/>
    <property type="match status" value="1"/>
</dbReference>
<feature type="binding site" evidence="8">
    <location>
        <position position="300"/>
    </location>
    <ligand>
        <name>Mn(2+)</name>
        <dbReference type="ChEBI" id="CHEBI:29035"/>
    </ligand>
</feature>
<evidence type="ECO:0000256" key="1">
    <source>
        <dbReference type="ARBA" id="ARBA00004651"/>
    </source>
</evidence>
<comment type="caution">
    <text evidence="11">The sequence shown here is derived from an EMBL/GenBank/DDBJ whole genome shotgun (WGS) entry which is preliminary data.</text>
</comment>
<dbReference type="InterPro" id="IPR000917">
    <property type="entry name" value="Sulfatase_N"/>
</dbReference>
<evidence type="ECO:0000259" key="10">
    <source>
        <dbReference type="Pfam" id="PF00884"/>
    </source>
</evidence>
<keyword evidence="3 9" id="KW-0812">Transmembrane</keyword>
<dbReference type="CDD" id="cd16015">
    <property type="entry name" value="LTA_synthase"/>
    <property type="match status" value="1"/>
</dbReference>
<evidence type="ECO:0000256" key="9">
    <source>
        <dbReference type="SAM" id="Phobius"/>
    </source>
</evidence>
<dbReference type="InterPro" id="IPR050448">
    <property type="entry name" value="OpgB/LTA_synthase_biosynth"/>
</dbReference>
<evidence type="ECO:0000313" key="12">
    <source>
        <dbReference type="Proteomes" id="UP000236003"/>
    </source>
</evidence>
<dbReference type="PANTHER" id="PTHR47371">
    <property type="entry name" value="LIPOTEICHOIC ACID SYNTHASE"/>
    <property type="match status" value="1"/>
</dbReference>
<sequence>MGWLHSRRLHYWFGAVAILFIVLAVLRGIFFVGFSGFETGALSEVEAVPETLGIGLRFDLRLAILLMLPVALLAWIPVWNMTRSHAVRWLARLYLALALGAVFLVYVIDFGHYAYLGVRINATVLRFLEDAQISTDMVWQTYPVVWISLAWVTTTTLVWWLLVRFERVTLDRPAKPISRFSRTWGSAAMVAVVFLGILGRTENINLENPVPLRWSDAFFSGDNQIAALGLNPVVFLYDTLKVPNQPYDRDQVEVHYEVVSRYLGVDQPDAKTLNFSREQGAQPYAIAGKQPPNVVFVMLESLGTSAVGAYGNPLNPTPNIDRLAKQSLFFKNFYVPVTGTAKTVWASISGVPDVSRQETATRNPLITRQHSLVNALQGYDKYYMIGGNSGWANMNALIRQSIDDIQLFEERHWKSPMVDVWGVSDLDLFKESDRILREQGEGKPFFAYIQTAGNHRPFTIPKQNDGFEVLDLPLEKVQSAGSRSGAQYNAVRLLDFNIGRLMEIAQEGGWYDNTIFVMFGDHNTRISQIPHMPPAFEKLGLESNHVPLLIHAPKLLEPRVIEEAVGLVDLLPSVLGMAGMEFRNGAMGRDIQQPAPEGERVVPLVLREGTFPLIGGVTKDFLLQMQHDGSQPTLHDIASQEPLENVADQHPEEFKRLVALTRGLHETSRLMLYQNVRKN</sequence>
<feature type="transmembrane region" description="Helical" evidence="9">
    <location>
        <begin position="12"/>
        <end position="34"/>
    </location>
</feature>
<comment type="subcellular location">
    <subcellularLocation>
        <location evidence="1">Cell membrane</location>
        <topology evidence="1">Multi-pass membrane protein</topology>
    </subcellularLocation>
</comment>
<dbReference type="GO" id="GO:0005886">
    <property type="term" value="C:plasma membrane"/>
    <property type="evidence" value="ECO:0007669"/>
    <property type="project" value="UniProtKB-SubCell"/>
</dbReference>
<dbReference type="GO" id="GO:0046872">
    <property type="term" value="F:metal ion binding"/>
    <property type="evidence" value="ECO:0007669"/>
    <property type="project" value="UniProtKB-KW"/>
</dbReference>
<dbReference type="Pfam" id="PF00884">
    <property type="entry name" value="Sulfatase"/>
    <property type="match status" value="1"/>
</dbReference>
<evidence type="ECO:0000256" key="6">
    <source>
        <dbReference type="PIRSR" id="PIRSR005091-1"/>
    </source>
</evidence>
<gene>
    <name evidence="11" type="ORF">CXK99_06870</name>
</gene>
<feature type="binding site" evidence="8">
    <location>
        <position position="522"/>
    </location>
    <ligand>
        <name>Mn(2+)</name>
        <dbReference type="ChEBI" id="CHEBI:29035"/>
    </ligand>
</feature>
<feature type="domain" description="Sulfatase N-terminal" evidence="10">
    <location>
        <begin position="292"/>
        <end position="580"/>
    </location>
</feature>
<feature type="transmembrane region" description="Helical" evidence="9">
    <location>
        <begin position="183"/>
        <end position="199"/>
    </location>
</feature>
<dbReference type="Gene3D" id="3.40.720.10">
    <property type="entry name" value="Alkaline Phosphatase, subunit A"/>
    <property type="match status" value="1"/>
</dbReference>
<evidence type="ECO:0000256" key="8">
    <source>
        <dbReference type="PIRSR" id="PIRSR005091-3"/>
    </source>
</evidence>
<feature type="binding site" evidence="8">
    <location>
        <position position="521"/>
    </location>
    <ligand>
        <name>Mn(2+)</name>
        <dbReference type="ChEBI" id="CHEBI:29035"/>
    </ligand>
</feature>
<proteinExistence type="predicted"/>
<dbReference type="AlphaFoldDB" id="A0A2N8RH53"/>